<dbReference type="PANTHER" id="PTHR42208">
    <property type="entry name" value="HEAVY METAL TRANSPORTER-RELATED"/>
    <property type="match status" value="1"/>
</dbReference>
<keyword evidence="4" id="KW-1185">Reference proteome</keyword>
<feature type="transmembrane region" description="Helical" evidence="1">
    <location>
        <begin position="153"/>
        <end position="176"/>
    </location>
</feature>
<dbReference type="AlphaFoldDB" id="A0A8D4VL81"/>
<gene>
    <name evidence="3" type="ORF">MoryE10_04510</name>
</gene>
<feature type="domain" description="Urease accessory protein UreH-like transmembrane" evidence="2">
    <location>
        <begin position="22"/>
        <end position="231"/>
    </location>
</feature>
<evidence type="ECO:0000313" key="3">
    <source>
        <dbReference type="EMBL" id="BBL69845.1"/>
    </source>
</evidence>
<dbReference type="InterPro" id="IPR039447">
    <property type="entry name" value="UreH-like_TM_dom"/>
</dbReference>
<feature type="transmembrane region" description="Helical" evidence="1">
    <location>
        <begin position="220"/>
        <end position="238"/>
    </location>
</feature>
<dbReference type="EMBL" id="AP019782">
    <property type="protein sequence ID" value="BBL69845.1"/>
    <property type="molecule type" value="Genomic_DNA"/>
</dbReference>
<dbReference type="Pfam" id="PF13386">
    <property type="entry name" value="DsbD_2"/>
    <property type="match status" value="1"/>
</dbReference>
<keyword evidence="1" id="KW-0472">Membrane</keyword>
<feature type="transmembrane region" description="Helical" evidence="1">
    <location>
        <begin position="188"/>
        <end position="208"/>
    </location>
</feature>
<feature type="transmembrane region" description="Helical" evidence="1">
    <location>
        <begin position="67"/>
        <end position="88"/>
    </location>
</feature>
<dbReference type="PANTHER" id="PTHR42208:SF1">
    <property type="entry name" value="HEAVY METAL TRANSPORTER"/>
    <property type="match status" value="1"/>
</dbReference>
<protein>
    <recommendedName>
        <fullName evidence="2">Urease accessory protein UreH-like transmembrane domain-containing protein</fullName>
    </recommendedName>
</protein>
<organism evidence="3 4">
    <name type="scientific">Methylogaea oryzae</name>
    <dbReference type="NCBI Taxonomy" id="1295382"/>
    <lineage>
        <taxon>Bacteria</taxon>
        <taxon>Pseudomonadati</taxon>
        <taxon>Pseudomonadota</taxon>
        <taxon>Gammaproteobacteria</taxon>
        <taxon>Methylococcales</taxon>
        <taxon>Methylococcaceae</taxon>
        <taxon>Methylogaea</taxon>
    </lineage>
</organism>
<evidence type="ECO:0000259" key="2">
    <source>
        <dbReference type="Pfam" id="PF13386"/>
    </source>
</evidence>
<feature type="transmembrane region" description="Helical" evidence="1">
    <location>
        <begin position="100"/>
        <end position="120"/>
    </location>
</feature>
<evidence type="ECO:0000256" key="1">
    <source>
        <dbReference type="SAM" id="Phobius"/>
    </source>
</evidence>
<keyword evidence="1" id="KW-1133">Transmembrane helix</keyword>
<sequence length="248" mass="27086">MVWFRTAMQHIDQSFSSSFLVALMMGLFSALHCFSMCGSIIGTLTLSLKPALREQKAQLLPFVLSYNLGRITSYALAGLLAGVLHNVLMLPFGEGYGHRMLQVISALVMAGAGLHVAGWFSRFAYIEKAGAQIWRRIEPYGRRLLPVETLRQAFVFGMVWGWLPCGLVYAALALAATAGDVTRGGLTMLAFGVGTLPAVVGVGIMTNWMVRLSRMKRFRAMAGITMIILAVLAAFPMLNPLVLHHVPQ</sequence>
<reference evidence="3" key="1">
    <citation type="submission" date="2019-06" db="EMBL/GenBank/DDBJ databases">
        <title>Complete genome sequence of Methylogaea oryzae strain JCM16910.</title>
        <authorList>
            <person name="Asakawa S."/>
        </authorList>
    </citation>
    <scope>NUCLEOTIDE SEQUENCE</scope>
    <source>
        <strain evidence="3">E10</strain>
    </source>
</reference>
<dbReference type="KEGG" id="moz:MoryE10_04510"/>
<keyword evidence="1" id="KW-0812">Transmembrane</keyword>
<name>A0A8D4VL81_9GAMM</name>
<feature type="transmembrane region" description="Helical" evidence="1">
    <location>
        <begin position="20"/>
        <end position="46"/>
    </location>
</feature>
<evidence type="ECO:0000313" key="4">
    <source>
        <dbReference type="Proteomes" id="UP000824988"/>
    </source>
</evidence>
<accession>A0A8D4VL81</accession>
<proteinExistence type="predicted"/>
<dbReference type="Proteomes" id="UP000824988">
    <property type="component" value="Chromosome"/>
</dbReference>